<organism evidence="12 13">
    <name type="scientific">Levilactobacillus brevis KB290</name>
    <dbReference type="NCBI Taxonomy" id="1001583"/>
    <lineage>
        <taxon>Bacteria</taxon>
        <taxon>Bacillati</taxon>
        <taxon>Bacillota</taxon>
        <taxon>Bacilli</taxon>
        <taxon>Lactobacillales</taxon>
        <taxon>Lactobacillaceae</taxon>
        <taxon>Levilactobacillus</taxon>
    </lineage>
</organism>
<keyword evidence="4 9" id="KW-0812">Transmembrane</keyword>
<dbReference type="NCBIfam" id="TIGR00077">
    <property type="entry name" value="lspA"/>
    <property type="match status" value="1"/>
</dbReference>
<dbReference type="EMBL" id="AP012167">
    <property type="protein sequence ID" value="BAN06779.1"/>
    <property type="molecule type" value="Genomic_DNA"/>
</dbReference>
<keyword evidence="8 9" id="KW-0472">Membrane</keyword>
<accession>M5ADD6</accession>
<dbReference type="PROSITE" id="PS00855">
    <property type="entry name" value="SPASE_II"/>
    <property type="match status" value="1"/>
</dbReference>
<dbReference type="PATRIC" id="fig|1001583.3.peg.1129"/>
<proteinExistence type="inferred from homology"/>
<feature type="transmembrane region" description="Helical" evidence="9">
    <location>
        <begin position="21"/>
        <end position="39"/>
    </location>
</feature>
<dbReference type="GO" id="GO:0006508">
    <property type="term" value="P:proteolysis"/>
    <property type="evidence" value="ECO:0007669"/>
    <property type="project" value="UniProtKB-KW"/>
</dbReference>
<evidence type="ECO:0000256" key="4">
    <source>
        <dbReference type="ARBA" id="ARBA00022692"/>
    </source>
</evidence>
<keyword evidence="6 9" id="KW-0378">Hydrolase</keyword>
<dbReference type="HAMAP" id="MF_00161">
    <property type="entry name" value="LspA"/>
    <property type="match status" value="1"/>
</dbReference>
<dbReference type="Proteomes" id="UP000012042">
    <property type="component" value="Chromosome"/>
</dbReference>
<dbReference type="PANTHER" id="PTHR33695:SF1">
    <property type="entry name" value="LIPOPROTEIN SIGNAL PEPTIDASE"/>
    <property type="match status" value="1"/>
</dbReference>
<evidence type="ECO:0000313" key="12">
    <source>
        <dbReference type="EMBL" id="BAN06779.1"/>
    </source>
</evidence>
<feature type="active site" evidence="9">
    <location>
        <position position="135"/>
    </location>
</feature>
<keyword evidence="5 9" id="KW-0064">Aspartyl protease</keyword>
<evidence type="ECO:0000313" key="13">
    <source>
        <dbReference type="Proteomes" id="UP000012042"/>
    </source>
</evidence>
<feature type="transmembrane region" description="Helical" evidence="9">
    <location>
        <begin position="146"/>
        <end position="168"/>
    </location>
</feature>
<dbReference type="InterPro" id="IPR001872">
    <property type="entry name" value="Peptidase_A8"/>
</dbReference>
<keyword evidence="7 9" id="KW-1133">Transmembrane helix</keyword>
<dbReference type="GO" id="GO:0005886">
    <property type="term" value="C:plasma membrane"/>
    <property type="evidence" value="ECO:0007669"/>
    <property type="project" value="UniProtKB-SubCell"/>
</dbReference>
<feature type="transmembrane region" description="Helical" evidence="9">
    <location>
        <begin position="110"/>
        <end position="126"/>
    </location>
</feature>
<evidence type="ECO:0000256" key="11">
    <source>
        <dbReference type="RuleBase" id="RU004181"/>
    </source>
</evidence>
<evidence type="ECO:0000256" key="1">
    <source>
        <dbReference type="ARBA" id="ARBA00006139"/>
    </source>
</evidence>
<evidence type="ECO:0000256" key="5">
    <source>
        <dbReference type="ARBA" id="ARBA00022750"/>
    </source>
</evidence>
<dbReference type="UniPathway" id="UPA00665"/>
<evidence type="ECO:0000256" key="10">
    <source>
        <dbReference type="RuleBase" id="RU000594"/>
    </source>
</evidence>
<dbReference type="HOGENOM" id="CLU_083252_3_3_9"/>
<comment type="function">
    <text evidence="9 10">This protein specifically catalyzes the removal of signal peptides from prolipoproteins.</text>
</comment>
<feature type="transmembrane region" description="Helical" evidence="9">
    <location>
        <begin position="79"/>
        <end position="98"/>
    </location>
</feature>
<evidence type="ECO:0000256" key="3">
    <source>
        <dbReference type="ARBA" id="ARBA00022670"/>
    </source>
</evidence>
<reference evidence="12 13" key="1">
    <citation type="journal article" date="2013" name="PLoS ONE">
        <title>Genomic Analysis by Deep Sequencing of the Probiotic Lactobacillus brevis KB290 Harboring Nine Plasmids Reveals Genomic Stability.</title>
        <authorList>
            <person name="Fukao M."/>
            <person name="Oshima K."/>
            <person name="Morita H."/>
            <person name="Toh H."/>
            <person name="Suda W."/>
            <person name="Kim S.W."/>
            <person name="Suzuki S."/>
            <person name="Yakabe T."/>
            <person name="Hattori M."/>
            <person name="Yajima N."/>
        </authorList>
    </citation>
    <scope>NUCLEOTIDE SEQUENCE [LARGE SCALE GENOMIC DNA]</scope>
    <source>
        <strain evidence="12 13">KB290</strain>
    </source>
</reference>
<keyword evidence="2 9" id="KW-1003">Cell membrane</keyword>
<dbReference type="PANTHER" id="PTHR33695">
    <property type="entry name" value="LIPOPROTEIN SIGNAL PEPTIDASE"/>
    <property type="match status" value="1"/>
</dbReference>
<feature type="active site" evidence="9">
    <location>
        <position position="151"/>
    </location>
</feature>
<dbReference type="EC" id="3.4.23.36" evidence="9"/>
<gene>
    <name evidence="9" type="primary">lspA</name>
    <name evidence="12" type="ORF">LVISKB_1144</name>
</gene>
<name>M5ADD6_LEVBR</name>
<dbReference type="Pfam" id="PF01252">
    <property type="entry name" value="Peptidase_A8"/>
    <property type="match status" value="1"/>
</dbReference>
<comment type="similarity">
    <text evidence="1 9 11">Belongs to the peptidase A8 family.</text>
</comment>
<evidence type="ECO:0000256" key="2">
    <source>
        <dbReference type="ARBA" id="ARBA00022475"/>
    </source>
</evidence>
<sequence>MPTFLVYFSITTNRKGAPDSMLIVDTILIILLVGVDQFIKHAVVANIVLGGEHPLIPGVLSLTHLRNNGAAWSILQGQMWFFAVIAVVALGIMGYFFWQYRRDQNHRLEELGLALMMAGTIGNFIDRLTQGYVVDMFQLDFINFPIFNFADSCLTVGVILIAIGVYLADRREAK</sequence>
<dbReference type="KEGG" id="lbk:LVISKB_1144"/>
<evidence type="ECO:0000256" key="8">
    <source>
        <dbReference type="ARBA" id="ARBA00023136"/>
    </source>
</evidence>
<dbReference type="PRINTS" id="PR00781">
    <property type="entry name" value="LIPOSIGPTASE"/>
</dbReference>
<evidence type="ECO:0000256" key="6">
    <source>
        <dbReference type="ARBA" id="ARBA00022801"/>
    </source>
</evidence>
<protein>
    <recommendedName>
        <fullName evidence="9">Lipoprotein signal peptidase</fullName>
        <ecNumber evidence="9">3.4.23.36</ecNumber>
    </recommendedName>
    <alternativeName>
        <fullName evidence="9">Prolipoprotein signal peptidase</fullName>
    </alternativeName>
    <alternativeName>
        <fullName evidence="9">Signal peptidase II</fullName>
        <shortName evidence="9">SPase II</shortName>
    </alternativeName>
</protein>
<comment type="subcellular location">
    <subcellularLocation>
        <location evidence="9">Cell membrane</location>
        <topology evidence="9">Multi-pass membrane protein</topology>
    </subcellularLocation>
</comment>
<keyword evidence="12" id="KW-0449">Lipoprotein</keyword>
<comment type="pathway">
    <text evidence="9">Protein modification; lipoprotein biosynthesis (signal peptide cleavage).</text>
</comment>
<keyword evidence="3 9" id="KW-0645">Protease</keyword>
<dbReference type="AlphaFoldDB" id="M5ADD6"/>
<evidence type="ECO:0000256" key="9">
    <source>
        <dbReference type="HAMAP-Rule" id="MF_00161"/>
    </source>
</evidence>
<comment type="catalytic activity">
    <reaction evidence="9 10">
        <text>Release of signal peptides from bacterial membrane prolipoproteins. Hydrolyzes -Xaa-Yaa-Zaa-|-(S,diacylglyceryl)Cys-, in which Xaa is hydrophobic (preferably Leu), and Yaa (Ala or Ser) and Zaa (Gly or Ala) have small, neutral side chains.</text>
        <dbReference type="EC" id="3.4.23.36"/>
    </reaction>
</comment>
<dbReference type="GO" id="GO:0004190">
    <property type="term" value="F:aspartic-type endopeptidase activity"/>
    <property type="evidence" value="ECO:0007669"/>
    <property type="project" value="UniProtKB-UniRule"/>
</dbReference>
<evidence type="ECO:0000256" key="7">
    <source>
        <dbReference type="ARBA" id="ARBA00022989"/>
    </source>
</evidence>